<comment type="caution">
    <text evidence="1">The sequence shown here is derived from an EMBL/GenBank/DDBJ whole genome shotgun (WGS) entry which is preliminary data.</text>
</comment>
<keyword evidence="2" id="KW-1185">Reference proteome</keyword>
<dbReference type="Proteomes" id="UP000324222">
    <property type="component" value="Unassembled WGS sequence"/>
</dbReference>
<gene>
    <name evidence="1" type="ORF">E2C01_019069</name>
</gene>
<protein>
    <submittedName>
        <fullName evidence="1">Uncharacterized protein</fullName>
    </submittedName>
</protein>
<organism evidence="1 2">
    <name type="scientific">Portunus trituberculatus</name>
    <name type="common">Swimming crab</name>
    <name type="synonym">Neptunus trituberculatus</name>
    <dbReference type="NCBI Taxonomy" id="210409"/>
    <lineage>
        <taxon>Eukaryota</taxon>
        <taxon>Metazoa</taxon>
        <taxon>Ecdysozoa</taxon>
        <taxon>Arthropoda</taxon>
        <taxon>Crustacea</taxon>
        <taxon>Multicrustacea</taxon>
        <taxon>Malacostraca</taxon>
        <taxon>Eumalacostraca</taxon>
        <taxon>Eucarida</taxon>
        <taxon>Decapoda</taxon>
        <taxon>Pleocyemata</taxon>
        <taxon>Brachyura</taxon>
        <taxon>Eubrachyura</taxon>
        <taxon>Portunoidea</taxon>
        <taxon>Portunidae</taxon>
        <taxon>Portuninae</taxon>
        <taxon>Portunus</taxon>
    </lineage>
</organism>
<evidence type="ECO:0000313" key="2">
    <source>
        <dbReference type="Proteomes" id="UP000324222"/>
    </source>
</evidence>
<name>A0A5B7DXA4_PORTR</name>
<accession>A0A5B7DXA4</accession>
<dbReference type="EMBL" id="VSRR010001532">
    <property type="protein sequence ID" value="MPC25945.1"/>
    <property type="molecule type" value="Genomic_DNA"/>
</dbReference>
<proteinExistence type="predicted"/>
<reference evidence="1 2" key="1">
    <citation type="submission" date="2019-05" db="EMBL/GenBank/DDBJ databases">
        <title>Another draft genome of Portunus trituberculatus and its Hox gene families provides insights of decapod evolution.</title>
        <authorList>
            <person name="Jeong J.-H."/>
            <person name="Song I."/>
            <person name="Kim S."/>
            <person name="Choi T."/>
            <person name="Kim D."/>
            <person name="Ryu S."/>
            <person name="Kim W."/>
        </authorList>
    </citation>
    <scope>NUCLEOTIDE SEQUENCE [LARGE SCALE GENOMIC DNA]</scope>
    <source>
        <tissue evidence="1">Muscle</tissue>
    </source>
</reference>
<dbReference type="AlphaFoldDB" id="A0A5B7DXA4"/>
<sequence length="45" mass="5322">MIQTFMVGISDLTAMRLPHTVFRKYIPVFFIPSWLTAMRLPHTTR</sequence>
<evidence type="ECO:0000313" key="1">
    <source>
        <dbReference type="EMBL" id="MPC25945.1"/>
    </source>
</evidence>